<dbReference type="AlphaFoldDB" id="A0A8H5FJ33"/>
<dbReference type="EMBL" id="JAACJK010000012">
    <property type="protein sequence ID" value="KAF5338654.1"/>
    <property type="molecule type" value="Genomic_DNA"/>
</dbReference>
<protein>
    <recommendedName>
        <fullName evidence="7">RING-type domain-containing protein</fullName>
    </recommendedName>
</protein>
<dbReference type="Pfam" id="PF26609">
    <property type="entry name" value="DUF8191"/>
    <property type="match status" value="1"/>
</dbReference>
<dbReference type="InterPro" id="IPR001841">
    <property type="entry name" value="Znf_RING"/>
</dbReference>
<accession>A0A8H5FJ33</accession>
<evidence type="ECO:0000313" key="9">
    <source>
        <dbReference type="Proteomes" id="UP000541558"/>
    </source>
</evidence>
<dbReference type="Proteomes" id="UP000541558">
    <property type="component" value="Unassembled WGS sequence"/>
</dbReference>
<dbReference type="PANTHER" id="PTHR12109:SF3">
    <property type="entry name" value="RING FINGER PROTEIN 141"/>
    <property type="match status" value="1"/>
</dbReference>
<dbReference type="PROSITE" id="PS50089">
    <property type="entry name" value="ZF_RING_2"/>
    <property type="match status" value="1"/>
</dbReference>
<dbReference type="Gene3D" id="3.30.40.10">
    <property type="entry name" value="Zinc/RING finger domain, C3HC4 (zinc finger)"/>
    <property type="match status" value="1"/>
</dbReference>
<keyword evidence="1" id="KW-0479">Metal-binding</keyword>
<dbReference type="SUPFAM" id="SSF57850">
    <property type="entry name" value="RING/U-box"/>
    <property type="match status" value="1"/>
</dbReference>
<feature type="compositionally biased region" description="Polar residues" evidence="6">
    <location>
        <begin position="79"/>
        <end position="90"/>
    </location>
</feature>
<dbReference type="OrthoDB" id="6105938at2759"/>
<reference evidence="8 9" key="1">
    <citation type="journal article" date="2020" name="ISME J.">
        <title>Uncovering the hidden diversity of litter-decomposition mechanisms in mushroom-forming fungi.</title>
        <authorList>
            <person name="Floudas D."/>
            <person name="Bentzer J."/>
            <person name="Ahren D."/>
            <person name="Johansson T."/>
            <person name="Persson P."/>
            <person name="Tunlid A."/>
        </authorList>
    </citation>
    <scope>NUCLEOTIDE SEQUENCE [LARGE SCALE GENOMIC DNA]</scope>
    <source>
        <strain evidence="8 9">CBS 175.51</strain>
    </source>
</reference>
<gene>
    <name evidence="8" type="ORF">D9611_012791</name>
</gene>
<keyword evidence="2 4" id="KW-0863">Zinc-finger</keyword>
<evidence type="ECO:0000256" key="5">
    <source>
        <dbReference type="SAM" id="Coils"/>
    </source>
</evidence>
<dbReference type="InterPro" id="IPR017907">
    <property type="entry name" value="Znf_RING_CS"/>
</dbReference>
<name>A0A8H5FJ33_9AGAR</name>
<feature type="region of interest" description="Disordered" evidence="6">
    <location>
        <begin position="146"/>
        <end position="190"/>
    </location>
</feature>
<dbReference type="InterPro" id="IPR013083">
    <property type="entry name" value="Znf_RING/FYVE/PHD"/>
</dbReference>
<dbReference type="Pfam" id="PF13445">
    <property type="entry name" value="zf-RING_UBOX"/>
    <property type="match status" value="1"/>
</dbReference>
<dbReference type="SMART" id="SM00184">
    <property type="entry name" value="RING"/>
    <property type="match status" value="1"/>
</dbReference>
<feature type="region of interest" description="Disordered" evidence="6">
    <location>
        <begin position="372"/>
        <end position="414"/>
    </location>
</feature>
<evidence type="ECO:0000256" key="4">
    <source>
        <dbReference type="PROSITE-ProRule" id="PRU00175"/>
    </source>
</evidence>
<feature type="region of interest" description="Disordered" evidence="6">
    <location>
        <begin position="434"/>
        <end position="471"/>
    </location>
</feature>
<keyword evidence="5" id="KW-0175">Coiled coil</keyword>
<keyword evidence="3" id="KW-0862">Zinc</keyword>
<evidence type="ECO:0000256" key="3">
    <source>
        <dbReference type="ARBA" id="ARBA00022833"/>
    </source>
</evidence>
<dbReference type="InterPro" id="IPR027370">
    <property type="entry name" value="Znf-RING_euk"/>
</dbReference>
<dbReference type="GO" id="GO:0004842">
    <property type="term" value="F:ubiquitin-protein transferase activity"/>
    <property type="evidence" value="ECO:0007669"/>
    <property type="project" value="TreeGrafter"/>
</dbReference>
<feature type="compositionally biased region" description="Basic and acidic residues" evidence="6">
    <location>
        <begin position="152"/>
        <end position="161"/>
    </location>
</feature>
<feature type="compositionally biased region" description="Acidic residues" evidence="6">
    <location>
        <begin position="441"/>
        <end position="471"/>
    </location>
</feature>
<comment type="caution">
    <text evidence="8">The sequence shown here is derived from an EMBL/GenBank/DDBJ whole genome shotgun (WGS) entry which is preliminary data.</text>
</comment>
<evidence type="ECO:0000256" key="6">
    <source>
        <dbReference type="SAM" id="MobiDB-lite"/>
    </source>
</evidence>
<evidence type="ECO:0000313" key="8">
    <source>
        <dbReference type="EMBL" id="KAF5338654.1"/>
    </source>
</evidence>
<feature type="compositionally biased region" description="Acidic residues" evidence="6">
    <location>
        <begin position="396"/>
        <end position="414"/>
    </location>
</feature>
<keyword evidence="9" id="KW-1185">Reference proteome</keyword>
<feature type="domain" description="RING-type" evidence="7">
    <location>
        <begin position="290"/>
        <end position="348"/>
    </location>
</feature>
<evidence type="ECO:0000259" key="7">
    <source>
        <dbReference type="PROSITE" id="PS50089"/>
    </source>
</evidence>
<organism evidence="8 9">
    <name type="scientific">Ephemerocybe angulata</name>
    <dbReference type="NCBI Taxonomy" id="980116"/>
    <lineage>
        <taxon>Eukaryota</taxon>
        <taxon>Fungi</taxon>
        <taxon>Dikarya</taxon>
        <taxon>Basidiomycota</taxon>
        <taxon>Agaricomycotina</taxon>
        <taxon>Agaricomycetes</taxon>
        <taxon>Agaricomycetidae</taxon>
        <taxon>Agaricales</taxon>
        <taxon>Agaricineae</taxon>
        <taxon>Psathyrellaceae</taxon>
        <taxon>Ephemerocybe</taxon>
    </lineage>
</organism>
<dbReference type="PROSITE" id="PS00518">
    <property type="entry name" value="ZF_RING_1"/>
    <property type="match status" value="1"/>
</dbReference>
<dbReference type="PANTHER" id="PTHR12109">
    <property type="entry name" value="RING FINGER PROTEIN 141-RELATED"/>
    <property type="match status" value="1"/>
</dbReference>
<feature type="compositionally biased region" description="Polar residues" evidence="6">
    <location>
        <begin position="174"/>
        <end position="188"/>
    </location>
</feature>
<dbReference type="InterPro" id="IPR047126">
    <property type="entry name" value="RNF141-like"/>
</dbReference>
<dbReference type="InterPro" id="IPR058504">
    <property type="entry name" value="DUF8191"/>
</dbReference>
<proteinExistence type="predicted"/>
<sequence length="639" mass="70977">MAAASSSERQELSSNSKDSRKTRTTGITTEYIYFSDINPPGAVPTSAYAKENVRRASTTSRQPELTRLAAAAAGEDNGEASNPQWASTQGLHPPKHLKKPSYLSHLSSIESHQSHPTEYRNPGSAAPHSSLSGTRPLSIAQKASLQLSPPADKARGRKDSAKTSVSSEIRHSKLSQNSHSSRSANGVESSPKWVEGAAALNLHDGRPALSGAIAAASWDNMQREVETLRKVVQELHKSSKKQSKRIEELRVHAASQQQTIQEKDQELTSLADKCSKYAKHISTVEGAIQCQICMDLPSRPYTLAPCGHVLCLSCLQEWFKTSPGVDDEDEDEEDTGVMHREKTCPCCRTVVKHRPCPAFMVKDVVSTFVQEKPDAQLSSSNDATDDDPWKGIFPNSDDEGQGAQDLEDFSDDDDEDDFIGLSWVLNNRGSIPRSAWNYASDSEDDVFSDDGEDQDEEGEDVEEGSVSEDDDYGLPISYVEPQWEPPTVHVDPHEYGPETDDNALSLLRRGCTWEMVQNFTIHYSHRQGIVVSLRSIDELYISDDEESDSDDETGREALHRIYLGWNIHLDEEDIDGDAYMHGVLVDIKDHPEAWRLIPRYDGHGSMDVKKLVSAGSLEDYFTSDTDTHLYREDHDMDID</sequence>
<evidence type="ECO:0000256" key="1">
    <source>
        <dbReference type="ARBA" id="ARBA00022723"/>
    </source>
</evidence>
<evidence type="ECO:0000256" key="2">
    <source>
        <dbReference type="ARBA" id="ARBA00022771"/>
    </source>
</evidence>
<dbReference type="GO" id="GO:0051865">
    <property type="term" value="P:protein autoubiquitination"/>
    <property type="evidence" value="ECO:0007669"/>
    <property type="project" value="TreeGrafter"/>
</dbReference>
<feature type="region of interest" description="Disordered" evidence="6">
    <location>
        <begin position="1"/>
        <end position="134"/>
    </location>
</feature>
<feature type="coiled-coil region" evidence="5">
    <location>
        <begin position="246"/>
        <end position="273"/>
    </location>
</feature>
<dbReference type="GO" id="GO:0008270">
    <property type="term" value="F:zinc ion binding"/>
    <property type="evidence" value="ECO:0007669"/>
    <property type="project" value="UniProtKB-KW"/>
</dbReference>